<proteinExistence type="predicted"/>
<sequence length="189" mass="21123">MAQAKTLSKAELKQLLDVTNSCSRYAARDSTMLLFTHLCGLRVGEVAALRFDDVLDANETVRDEMTLDAARTKSKRARKIFLPKQMQRQLQAYVSSVAKRPQHGYLFSTQKSARFSANSATQHLQRLYARAGIAGATSHSGRRTWLTTLSQKGVSVFVLADMAGHRSIQTTQRYVTVNDEMKRNAAELI</sequence>
<dbReference type="Gene3D" id="1.10.443.10">
    <property type="entry name" value="Intergrase catalytic core"/>
    <property type="match status" value="1"/>
</dbReference>
<protein>
    <recommendedName>
        <fullName evidence="3">Tyr recombinase domain-containing protein</fullName>
    </recommendedName>
</protein>
<dbReference type="SUPFAM" id="SSF56349">
    <property type="entry name" value="DNA breaking-rejoining enzymes"/>
    <property type="match status" value="1"/>
</dbReference>
<dbReference type="PROSITE" id="PS51898">
    <property type="entry name" value="TYR_RECOMBINASE"/>
    <property type="match status" value="1"/>
</dbReference>
<dbReference type="InterPro" id="IPR011010">
    <property type="entry name" value="DNA_brk_join_enz"/>
</dbReference>
<dbReference type="KEGG" id="tzo:THMIRHAT_07890"/>
<dbReference type="GO" id="GO:0003677">
    <property type="term" value="F:DNA binding"/>
    <property type="evidence" value="ECO:0007669"/>
    <property type="project" value="InterPro"/>
</dbReference>
<keyword evidence="2" id="KW-0233">DNA recombination</keyword>
<dbReference type="PANTHER" id="PTHR30349">
    <property type="entry name" value="PHAGE INTEGRASE-RELATED"/>
    <property type="match status" value="1"/>
</dbReference>
<evidence type="ECO:0000313" key="4">
    <source>
        <dbReference type="EMBL" id="BBP43043.1"/>
    </source>
</evidence>
<dbReference type="RefSeq" id="WP_173290883.1">
    <property type="nucleotide sequence ID" value="NZ_AP021888.1"/>
</dbReference>
<dbReference type="GO" id="GO:0015074">
    <property type="term" value="P:DNA integration"/>
    <property type="evidence" value="ECO:0007669"/>
    <property type="project" value="UniProtKB-KW"/>
</dbReference>
<feature type="domain" description="Tyr recombinase" evidence="3">
    <location>
        <begin position="2"/>
        <end position="187"/>
    </location>
</feature>
<dbReference type="Pfam" id="PF00589">
    <property type="entry name" value="Phage_integrase"/>
    <property type="match status" value="1"/>
</dbReference>
<keyword evidence="5" id="KW-1185">Reference proteome</keyword>
<name>A0A6F8PLR1_9GAMM</name>
<dbReference type="Proteomes" id="UP000501466">
    <property type="component" value="Chromosome"/>
</dbReference>
<dbReference type="GO" id="GO:0006310">
    <property type="term" value="P:DNA recombination"/>
    <property type="evidence" value="ECO:0007669"/>
    <property type="project" value="UniProtKB-KW"/>
</dbReference>
<evidence type="ECO:0000256" key="2">
    <source>
        <dbReference type="ARBA" id="ARBA00023172"/>
    </source>
</evidence>
<reference evidence="5" key="1">
    <citation type="submission" date="2019-11" db="EMBL/GenBank/DDBJ databases">
        <title>Isolation and characterization of two novel species in the genus Thiomicrorhabdus.</title>
        <authorList>
            <person name="Mochizuki J."/>
            <person name="Kojima H."/>
            <person name="Fukui M."/>
        </authorList>
    </citation>
    <scope>NUCLEOTIDE SEQUENCE [LARGE SCALE GENOMIC DNA]</scope>
    <source>
        <strain evidence="5">AkT22</strain>
    </source>
</reference>
<dbReference type="AlphaFoldDB" id="A0A6F8PLR1"/>
<dbReference type="EMBL" id="AP021888">
    <property type="protein sequence ID" value="BBP43043.1"/>
    <property type="molecule type" value="Genomic_DNA"/>
</dbReference>
<accession>A0A6F8PLR1</accession>
<evidence type="ECO:0000256" key="1">
    <source>
        <dbReference type="ARBA" id="ARBA00022908"/>
    </source>
</evidence>
<gene>
    <name evidence="4" type="ORF">THMIRHAT_07890</name>
</gene>
<organism evidence="4 5">
    <name type="scientific">Thiosulfativibrio zosterae</name>
    <dbReference type="NCBI Taxonomy" id="2675053"/>
    <lineage>
        <taxon>Bacteria</taxon>
        <taxon>Pseudomonadati</taxon>
        <taxon>Pseudomonadota</taxon>
        <taxon>Gammaproteobacteria</taxon>
        <taxon>Thiotrichales</taxon>
        <taxon>Piscirickettsiaceae</taxon>
        <taxon>Thiosulfativibrio</taxon>
    </lineage>
</organism>
<evidence type="ECO:0000259" key="3">
    <source>
        <dbReference type="PROSITE" id="PS51898"/>
    </source>
</evidence>
<dbReference type="InterPro" id="IPR002104">
    <property type="entry name" value="Integrase_catalytic"/>
</dbReference>
<evidence type="ECO:0000313" key="5">
    <source>
        <dbReference type="Proteomes" id="UP000501466"/>
    </source>
</evidence>
<dbReference type="CDD" id="cd00397">
    <property type="entry name" value="DNA_BRE_C"/>
    <property type="match status" value="1"/>
</dbReference>
<dbReference type="InterPro" id="IPR050090">
    <property type="entry name" value="Tyrosine_recombinase_XerCD"/>
</dbReference>
<dbReference type="InterPro" id="IPR013762">
    <property type="entry name" value="Integrase-like_cat_sf"/>
</dbReference>
<keyword evidence="1" id="KW-0229">DNA integration</keyword>